<name>A0A4V2J787_9GAMM</name>
<proteinExistence type="predicted"/>
<evidence type="ECO:0000313" key="1">
    <source>
        <dbReference type="EMBL" id="TBM25850.1"/>
    </source>
</evidence>
<evidence type="ECO:0000313" key="2">
    <source>
        <dbReference type="Proteomes" id="UP000293380"/>
    </source>
</evidence>
<dbReference type="Pfam" id="PF11185">
    <property type="entry name" value="DUF2971"/>
    <property type="match status" value="1"/>
</dbReference>
<accession>A0A4V2J787</accession>
<dbReference type="AlphaFoldDB" id="A0A4V2J787"/>
<reference evidence="1 2" key="1">
    <citation type="submission" date="2019-02" db="EMBL/GenBank/DDBJ databases">
        <title>Comparative genomic analysis of the Hafnia genus genomes.</title>
        <authorList>
            <person name="Zhiqiu Y."/>
            <person name="Chao Y."/>
            <person name="Yuhui D."/>
            <person name="Di H."/>
            <person name="Bin L."/>
        </authorList>
    </citation>
    <scope>NUCLEOTIDE SEQUENCE [LARGE SCALE GENOMIC DNA]</scope>
    <source>
        <strain evidence="1 2">PCM_1194</strain>
    </source>
</reference>
<dbReference type="Proteomes" id="UP000293380">
    <property type="component" value="Unassembled WGS sequence"/>
</dbReference>
<dbReference type="EMBL" id="SITD01000058">
    <property type="protein sequence ID" value="TBM25850.1"/>
    <property type="molecule type" value="Genomic_DNA"/>
</dbReference>
<gene>
    <name evidence="1" type="ORF">EYY89_11310</name>
</gene>
<organism evidence="1 2">
    <name type="scientific">Hafnia paralvei</name>
    <dbReference type="NCBI Taxonomy" id="546367"/>
    <lineage>
        <taxon>Bacteria</taxon>
        <taxon>Pseudomonadati</taxon>
        <taxon>Pseudomonadota</taxon>
        <taxon>Gammaproteobacteria</taxon>
        <taxon>Enterobacterales</taxon>
        <taxon>Hafniaceae</taxon>
        <taxon>Hafnia</taxon>
    </lineage>
</organism>
<comment type="caution">
    <text evidence="1">The sequence shown here is derived from an EMBL/GenBank/DDBJ whole genome shotgun (WGS) entry which is preliminary data.</text>
</comment>
<dbReference type="RefSeq" id="WP_130959686.1">
    <property type="nucleotide sequence ID" value="NZ_SITD01000058.1"/>
</dbReference>
<protein>
    <submittedName>
        <fullName evidence="1">DUF2971 domain-containing protein</fullName>
    </submittedName>
</protein>
<dbReference type="InterPro" id="IPR021352">
    <property type="entry name" value="DUF2971"/>
</dbReference>
<sequence length="285" mass="33365">MSLIFKYRKLYDSETMELDKYTLDILMNNRIFFSKAEDFNDPYDFLPTINLAPEKIERYCNEVLPVEVGEGFKKAIASTSEQEVEKLFIEKFRNDFAVFCATRDHKNFLMWSHYGDNHKGICIALKTHKNIENNDVLHVETGQFKKIRAKSNETYFPLFPVRYSNERPPQFDFVENVIDKKVPDFTLTKSKVWEYEDEVRAVMLISNTDTQLVKLKENQIAEVFIGSQVPQEIKNKLIEKLEGKGIVINEMRLSPTTYDLRTIEIITKLDCEGILKLIEYGIEDT</sequence>